<organism evidence="1">
    <name type="scientific">Candidatus Heimdallarchaeum aukensis</name>
    <dbReference type="NCBI Taxonomy" id="2876573"/>
    <lineage>
        <taxon>Archaea</taxon>
        <taxon>Promethearchaeati</taxon>
        <taxon>Candidatus Heimdallarchaeota</taxon>
        <taxon>Candidatus Heimdallarchaeia (ex Rinke et al. 2021) (nom. nud.)</taxon>
        <taxon>Candidatus Heimdallarchaeales</taxon>
        <taxon>Candidatus Heimdallarchaeaceae</taxon>
        <taxon>Candidatus Heimdallarchaeum</taxon>
    </lineage>
</organism>
<dbReference type="EMBL" id="CP084166">
    <property type="protein sequence ID" value="UJG41027.1"/>
    <property type="molecule type" value="Genomic_DNA"/>
</dbReference>
<name>A0A9Y1BLM2_9ARCH</name>
<proteinExistence type="predicted"/>
<evidence type="ECO:0000313" key="1">
    <source>
        <dbReference type="EMBL" id="UJG41027.1"/>
    </source>
</evidence>
<gene>
    <name evidence="1" type="ORF">K9W45_00870</name>
</gene>
<reference evidence="1" key="1">
    <citation type="journal article" date="2022" name="Nat. Microbiol.">
        <title>Unique mobile elements and scalable gene flow at the prokaryote-eukaryote boundary revealed by circularized Asgard archaea genomes.</title>
        <authorList>
            <person name="Wu F."/>
            <person name="Speth D.R."/>
            <person name="Philosof A."/>
            <person name="Cremiere A."/>
            <person name="Narayanan A."/>
            <person name="Barco R.A."/>
            <person name="Connon S.A."/>
            <person name="Amend J.P."/>
            <person name="Antoshechkin I.A."/>
            <person name="Orphan V.J."/>
        </authorList>
    </citation>
    <scope>NUCLEOTIDE SEQUENCE</scope>
    <source>
        <strain evidence="1">PM71</strain>
    </source>
</reference>
<dbReference type="AlphaFoldDB" id="A0A9Y1BLM2"/>
<sequence>MQIIVNSKTEKELLIKLLDFLIKRDLELYLYFKDPDSFKIEEIFDALCNSDIRIDPKEEPVLTE</sequence>
<protein>
    <submittedName>
        <fullName evidence="1">Uncharacterized protein</fullName>
    </submittedName>
</protein>
<dbReference type="Proteomes" id="UP001201020">
    <property type="component" value="Chromosome"/>
</dbReference>
<accession>A0A9Y1BLM2</accession>